<evidence type="ECO:0000256" key="3">
    <source>
        <dbReference type="ARBA" id="ARBA00023043"/>
    </source>
</evidence>
<feature type="repeat" description="ANK" evidence="4">
    <location>
        <begin position="64"/>
        <end position="96"/>
    </location>
</feature>
<evidence type="ECO:0000256" key="2">
    <source>
        <dbReference type="ARBA" id="ARBA00022737"/>
    </source>
</evidence>
<dbReference type="InterPro" id="IPR035498">
    <property type="entry name" value="Caskin1/2_SAM_2"/>
</dbReference>
<dbReference type="SMART" id="SM00248">
    <property type="entry name" value="ANK"/>
    <property type="match status" value="6"/>
</dbReference>
<dbReference type="PANTHER" id="PTHR24174:SF16">
    <property type="entry name" value="CASKIN-2"/>
    <property type="match status" value="1"/>
</dbReference>
<gene>
    <name evidence="9" type="ORF">CAMP_LOCUS19427</name>
</gene>
<dbReference type="InterPro" id="IPR002110">
    <property type="entry name" value="Ankyrin_rpt"/>
</dbReference>
<keyword evidence="10" id="KW-1185">Reference proteome</keyword>
<reference evidence="9" key="1">
    <citation type="submission" date="2022-11" db="EMBL/GenBank/DDBJ databases">
        <authorList>
            <person name="Kikuchi T."/>
        </authorList>
    </citation>
    <scope>NUCLEOTIDE SEQUENCE</scope>
    <source>
        <strain evidence="9">PS1010</strain>
    </source>
</reference>
<dbReference type="Pfam" id="PF00536">
    <property type="entry name" value="SAM_1"/>
    <property type="match status" value="2"/>
</dbReference>
<dbReference type="InterPro" id="IPR036770">
    <property type="entry name" value="Ankyrin_rpt-contain_sf"/>
</dbReference>
<name>A0A9P1NBG3_9PELO</name>
<dbReference type="Gene3D" id="1.25.40.20">
    <property type="entry name" value="Ankyrin repeat-containing domain"/>
    <property type="match status" value="2"/>
</dbReference>
<feature type="compositionally biased region" description="Low complexity" evidence="6">
    <location>
        <begin position="379"/>
        <end position="394"/>
    </location>
</feature>
<feature type="repeat" description="ANK" evidence="4">
    <location>
        <begin position="202"/>
        <end position="231"/>
    </location>
</feature>
<dbReference type="CDD" id="cd09498">
    <property type="entry name" value="SAM_caskin1_2_repeat2"/>
    <property type="match status" value="1"/>
</dbReference>
<evidence type="ECO:0000256" key="4">
    <source>
        <dbReference type="PROSITE-ProRule" id="PRU00023"/>
    </source>
</evidence>
<evidence type="ECO:0000313" key="9">
    <source>
        <dbReference type="EMBL" id="CAI5456790.1"/>
    </source>
</evidence>
<feature type="region of interest" description="Disordered" evidence="6">
    <location>
        <begin position="338"/>
        <end position="406"/>
    </location>
</feature>
<dbReference type="PROSITE" id="PS50002">
    <property type="entry name" value="SH3"/>
    <property type="match status" value="1"/>
</dbReference>
<evidence type="ECO:0000256" key="5">
    <source>
        <dbReference type="PROSITE-ProRule" id="PRU00192"/>
    </source>
</evidence>
<dbReference type="InterPro" id="IPR013761">
    <property type="entry name" value="SAM/pointed_sf"/>
</dbReference>
<dbReference type="Proteomes" id="UP001152747">
    <property type="component" value="Unassembled WGS sequence"/>
</dbReference>
<feature type="compositionally biased region" description="Polar residues" evidence="6">
    <location>
        <begin position="422"/>
        <end position="433"/>
    </location>
</feature>
<dbReference type="InterPro" id="IPR033635">
    <property type="entry name" value="ANKS1/Caskin"/>
</dbReference>
<feature type="repeat" description="ANK" evidence="4">
    <location>
        <begin position="97"/>
        <end position="129"/>
    </location>
</feature>
<evidence type="ECO:0000259" key="8">
    <source>
        <dbReference type="PROSITE" id="PS50105"/>
    </source>
</evidence>
<feature type="domain" description="SAM" evidence="8">
    <location>
        <begin position="618"/>
        <end position="675"/>
    </location>
</feature>
<feature type="compositionally biased region" description="Low complexity" evidence="6">
    <location>
        <begin position="445"/>
        <end position="456"/>
    </location>
</feature>
<dbReference type="Gene3D" id="1.10.150.50">
    <property type="entry name" value="Transcription Factor, Ets-1"/>
    <property type="match status" value="2"/>
</dbReference>
<keyword evidence="3 4" id="KW-0040">ANK repeat</keyword>
<dbReference type="SMART" id="SM00326">
    <property type="entry name" value="SH3"/>
    <property type="match status" value="1"/>
</dbReference>
<feature type="region of interest" description="Disordered" evidence="6">
    <location>
        <begin position="478"/>
        <end position="508"/>
    </location>
</feature>
<feature type="compositionally biased region" description="Polar residues" evidence="6">
    <location>
        <begin position="478"/>
        <end position="487"/>
    </location>
</feature>
<dbReference type="OrthoDB" id="6156898at2759"/>
<organism evidence="9 10">
    <name type="scientific">Caenorhabditis angaria</name>
    <dbReference type="NCBI Taxonomy" id="860376"/>
    <lineage>
        <taxon>Eukaryota</taxon>
        <taxon>Metazoa</taxon>
        <taxon>Ecdysozoa</taxon>
        <taxon>Nematoda</taxon>
        <taxon>Chromadorea</taxon>
        <taxon>Rhabditida</taxon>
        <taxon>Rhabditina</taxon>
        <taxon>Rhabditomorpha</taxon>
        <taxon>Rhabditoidea</taxon>
        <taxon>Rhabditidae</taxon>
        <taxon>Peloderinae</taxon>
        <taxon>Caenorhabditis</taxon>
    </lineage>
</organism>
<proteinExistence type="predicted"/>
<evidence type="ECO:0000256" key="1">
    <source>
        <dbReference type="ARBA" id="ARBA00022443"/>
    </source>
</evidence>
<dbReference type="Pfam" id="PF12796">
    <property type="entry name" value="Ank_2"/>
    <property type="match status" value="2"/>
</dbReference>
<dbReference type="PROSITE" id="PS50088">
    <property type="entry name" value="ANK_REPEAT"/>
    <property type="match status" value="4"/>
</dbReference>
<dbReference type="PROSITE" id="PS50105">
    <property type="entry name" value="SAM_DOMAIN"/>
    <property type="match status" value="2"/>
</dbReference>
<protein>
    <submittedName>
        <fullName evidence="9">Uncharacterized protein</fullName>
    </submittedName>
</protein>
<dbReference type="SUPFAM" id="SSF47769">
    <property type="entry name" value="SAM/Pointed domain"/>
    <property type="match status" value="2"/>
</dbReference>
<feature type="compositionally biased region" description="Low complexity" evidence="6">
    <location>
        <begin position="488"/>
        <end position="508"/>
    </location>
</feature>
<evidence type="ECO:0000259" key="7">
    <source>
        <dbReference type="PROSITE" id="PS50002"/>
    </source>
</evidence>
<dbReference type="AlphaFoldDB" id="A0A9P1NBG3"/>
<feature type="repeat" description="ANK" evidence="4">
    <location>
        <begin position="167"/>
        <end position="199"/>
    </location>
</feature>
<feature type="region of interest" description="Disordered" evidence="6">
    <location>
        <begin position="422"/>
        <end position="456"/>
    </location>
</feature>
<keyword evidence="1 5" id="KW-0728">SH3 domain</keyword>
<feature type="compositionally biased region" description="Polar residues" evidence="6">
    <location>
        <begin position="366"/>
        <end position="378"/>
    </location>
</feature>
<dbReference type="FunFam" id="1.10.150.50:FF:000071">
    <property type="entry name" value="Caskin, isoform D"/>
    <property type="match status" value="1"/>
</dbReference>
<dbReference type="CDD" id="cd00174">
    <property type="entry name" value="SH3"/>
    <property type="match status" value="1"/>
</dbReference>
<evidence type="ECO:0000313" key="10">
    <source>
        <dbReference type="Proteomes" id="UP001152747"/>
    </source>
</evidence>
<dbReference type="InterPro" id="IPR001452">
    <property type="entry name" value="SH3_domain"/>
</dbReference>
<sequence>MSGRKLLRRFSSSISDLLSLQRKEEEIPEESLPLHNAVQMGNLIMVTRFVESKTCWIDEEDSQKGKTALHYSMEQCNSEIASVLLKNGANADCVDFEGSTAAHIACREGMIDHFNLLFYYHADLCAVDKCGRTPFDLACEFGQEKMMERLLTCGIRRDCLLNASECHVASSLHLAAQNGHVQIVSRLLENGWDMNKVTWQGSALHMASASGKTQVVRFLLRAGISTDLVNSSGLTALEWTKKNSSKNPITYKEIRFLLKNSKTFKNATAISEYCGIKADELSFSEGDRIWVIERNETATNWKGIVFGQKGNSRSGYFQAKTVVIQDNKEVTSMSSKLLTTTTPRNSNLAKPVPRPSIPSFHHRPDLNQSMSMSSFGRTNSSMSNYSNESSNNGNRRNDSMSQSTFSTYGMDTASMLGVNRKNSQMFPSTSGLSPCSAADGQHRISTGSNSSYGSSGFESMKCSASTSSSSFLPNNLIINDTNSEATPSQSSLNSTESGESGNSSIASSSVQTLHDSFHSASTAAQTPTLINVTQLVQNGVPPAEILANWLDSINMTDYLSLFLKQGYDIFSIARCTPEDLLSLGIKNPEHRKKLIAEIHEWNFQDNWPAQIPIGGMRDWLHSIALAEYVQVFESQGYCTVHEILNLTWEDFEDIGIKRLGHLKRLGLAIKKIKEHRRASQLVNQTSQQSLSNYHPRPYDPPPPAPGHYMIRNMDQNDRIDYISYTRSATKKPQPPIRSSYDALFTEDEPIRLNLVSTGKILSDISRMKEQEGYESGSSSECPPPPAPLFCDSRRFLRNSNTSMSSSEHMPFANENCGTIKSTGIMKKSFDFPTSLPPLIAVDNSLPKRKSDAASTYQEIDEMMKNLVGELDTMMSTSTIAKK</sequence>
<evidence type="ECO:0000256" key="6">
    <source>
        <dbReference type="SAM" id="MobiDB-lite"/>
    </source>
</evidence>
<dbReference type="PANTHER" id="PTHR24174">
    <property type="entry name" value="ANKYRIN REPEAT AND STERILE ALPHA MOTIF DOMAIN-CONTAINING PROTEIN 1"/>
    <property type="match status" value="1"/>
</dbReference>
<feature type="domain" description="SH3" evidence="7">
    <location>
        <begin position="262"/>
        <end position="327"/>
    </location>
</feature>
<dbReference type="SUPFAM" id="SSF48403">
    <property type="entry name" value="Ankyrin repeat"/>
    <property type="match status" value="1"/>
</dbReference>
<dbReference type="SMART" id="SM00454">
    <property type="entry name" value="SAM"/>
    <property type="match status" value="2"/>
</dbReference>
<comment type="caution">
    <text evidence="9">The sequence shown here is derived from an EMBL/GenBank/DDBJ whole genome shotgun (WGS) entry which is preliminary data.</text>
</comment>
<dbReference type="Gene3D" id="2.30.30.40">
    <property type="entry name" value="SH3 Domains"/>
    <property type="match status" value="1"/>
</dbReference>
<dbReference type="InterPro" id="IPR001660">
    <property type="entry name" value="SAM"/>
</dbReference>
<dbReference type="SUPFAM" id="SSF50044">
    <property type="entry name" value="SH3-domain"/>
    <property type="match status" value="1"/>
</dbReference>
<dbReference type="InterPro" id="IPR036028">
    <property type="entry name" value="SH3-like_dom_sf"/>
</dbReference>
<dbReference type="PROSITE" id="PS50297">
    <property type="entry name" value="ANK_REP_REGION"/>
    <property type="match status" value="3"/>
</dbReference>
<dbReference type="EMBL" id="CANHGI010000006">
    <property type="protein sequence ID" value="CAI5456790.1"/>
    <property type="molecule type" value="Genomic_DNA"/>
</dbReference>
<feature type="domain" description="SAM" evidence="8">
    <location>
        <begin position="541"/>
        <end position="604"/>
    </location>
</feature>
<accession>A0A9P1NBG3</accession>
<keyword evidence="2" id="KW-0677">Repeat</keyword>
<dbReference type="Pfam" id="PF00018">
    <property type="entry name" value="SH3_1"/>
    <property type="match status" value="1"/>
</dbReference>